<organism evidence="1">
    <name type="scientific">Sesamum radiatum</name>
    <name type="common">Black benniseed</name>
    <dbReference type="NCBI Taxonomy" id="300843"/>
    <lineage>
        <taxon>Eukaryota</taxon>
        <taxon>Viridiplantae</taxon>
        <taxon>Streptophyta</taxon>
        <taxon>Embryophyta</taxon>
        <taxon>Tracheophyta</taxon>
        <taxon>Spermatophyta</taxon>
        <taxon>Magnoliopsida</taxon>
        <taxon>eudicotyledons</taxon>
        <taxon>Gunneridae</taxon>
        <taxon>Pentapetalae</taxon>
        <taxon>asterids</taxon>
        <taxon>lamiids</taxon>
        <taxon>Lamiales</taxon>
        <taxon>Pedaliaceae</taxon>
        <taxon>Sesamum</taxon>
    </lineage>
</organism>
<reference evidence="1" key="2">
    <citation type="journal article" date="2024" name="Plant">
        <title>Genomic evolution and insights into agronomic trait innovations of Sesamum species.</title>
        <authorList>
            <person name="Miao H."/>
            <person name="Wang L."/>
            <person name="Qu L."/>
            <person name="Liu H."/>
            <person name="Sun Y."/>
            <person name="Le M."/>
            <person name="Wang Q."/>
            <person name="Wei S."/>
            <person name="Zheng Y."/>
            <person name="Lin W."/>
            <person name="Duan Y."/>
            <person name="Cao H."/>
            <person name="Xiong S."/>
            <person name="Wang X."/>
            <person name="Wei L."/>
            <person name="Li C."/>
            <person name="Ma Q."/>
            <person name="Ju M."/>
            <person name="Zhao R."/>
            <person name="Li G."/>
            <person name="Mu C."/>
            <person name="Tian Q."/>
            <person name="Mei H."/>
            <person name="Zhang T."/>
            <person name="Gao T."/>
            <person name="Zhang H."/>
        </authorList>
    </citation>
    <scope>NUCLEOTIDE SEQUENCE</scope>
    <source>
        <strain evidence="1">G02</strain>
    </source>
</reference>
<name>A0AAW2K489_SESRA</name>
<dbReference type="AlphaFoldDB" id="A0AAW2K489"/>
<protein>
    <submittedName>
        <fullName evidence="1">Uncharacterized protein</fullName>
    </submittedName>
</protein>
<comment type="caution">
    <text evidence="1">The sequence shown here is derived from an EMBL/GenBank/DDBJ whole genome shotgun (WGS) entry which is preliminary data.</text>
</comment>
<sequence>MADVIICWIAPKRVEDSSVGGVSKEAPCPTDTVGVFANPGDVGSVGLGTGVREVSETTCRAWSVALGISPVFRLPWVLWELP</sequence>
<evidence type="ECO:0000313" key="1">
    <source>
        <dbReference type="EMBL" id="KAL0301389.1"/>
    </source>
</evidence>
<gene>
    <name evidence="1" type="ORF">Sradi_6415700</name>
</gene>
<reference evidence="1" key="1">
    <citation type="submission" date="2020-06" db="EMBL/GenBank/DDBJ databases">
        <authorList>
            <person name="Li T."/>
            <person name="Hu X."/>
            <person name="Zhang T."/>
            <person name="Song X."/>
            <person name="Zhang H."/>
            <person name="Dai N."/>
            <person name="Sheng W."/>
            <person name="Hou X."/>
            <person name="Wei L."/>
        </authorList>
    </citation>
    <scope>NUCLEOTIDE SEQUENCE</scope>
    <source>
        <strain evidence="1">G02</strain>
        <tissue evidence="1">Leaf</tissue>
    </source>
</reference>
<proteinExistence type="predicted"/>
<accession>A0AAW2K489</accession>
<dbReference type="EMBL" id="JACGWJ010000030">
    <property type="protein sequence ID" value="KAL0301389.1"/>
    <property type="molecule type" value="Genomic_DNA"/>
</dbReference>